<keyword evidence="5 6" id="KW-0472">Membrane</keyword>
<dbReference type="EMBL" id="JBHSPH010000003">
    <property type="protein sequence ID" value="MFC5863167.1"/>
    <property type="molecule type" value="Genomic_DNA"/>
</dbReference>
<comment type="subcellular location">
    <subcellularLocation>
        <location evidence="1">Cell membrane</location>
        <topology evidence="1">Multi-pass membrane protein</topology>
    </subcellularLocation>
</comment>
<keyword evidence="9" id="KW-1185">Reference proteome</keyword>
<evidence type="ECO:0000256" key="2">
    <source>
        <dbReference type="ARBA" id="ARBA00022475"/>
    </source>
</evidence>
<dbReference type="PANTHER" id="PTHR42920">
    <property type="entry name" value="OS03G0707200 PROTEIN-RELATED"/>
    <property type="match status" value="1"/>
</dbReference>
<evidence type="ECO:0000256" key="1">
    <source>
        <dbReference type="ARBA" id="ARBA00004651"/>
    </source>
</evidence>
<feature type="transmembrane region" description="Helical" evidence="6">
    <location>
        <begin position="272"/>
        <end position="291"/>
    </location>
</feature>
<reference evidence="9" key="1">
    <citation type="journal article" date="2019" name="Int. J. Syst. Evol. Microbiol.">
        <title>The Global Catalogue of Microorganisms (GCM) 10K type strain sequencing project: providing services to taxonomists for standard genome sequencing and annotation.</title>
        <authorList>
            <consortium name="The Broad Institute Genomics Platform"/>
            <consortium name="The Broad Institute Genome Sequencing Center for Infectious Disease"/>
            <person name="Wu L."/>
            <person name="Ma J."/>
        </authorList>
    </citation>
    <scope>NUCLEOTIDE SEQUENCE [LARGE SCALE GENOMIC DNA]</scope>
    <source>
        <strain evidence="9">JCM 4087</strain>
    </source>
</reference>
<comment type="caution">
    <text evidence="8">The sequence shown here is derived from an EMBL/GenBank/DDBJ whole genome shotgun (WGS) entry which is preliminary data.</text>
</comment>
<dbReference type="InterPro" id="IPR051258">
    <property type="entry name" value="Diverse_Substrate_Transporter"/>
</dbReference>
<evidence type="ECO:0000256" key="4">
    <source>
        <dbReference type="ARBA" id="ARBA00022989"/>
    </source>
</evidence>
<dbReference type="Proteomes" id="UP001596091">
    <property type="component" value="Unassembled WGS sequence"/>
</dbReference>
<keyword evidence="2" id="KW-1003">Cell membrane</keyword>
<gene>
    <name evidence="8" type="ORF">ACFPT7_12750</name>
</gene>
<sequence>MKLRAYLLMLAVVGIWGCTFVLIKDALSDASPLAFNTVRMTLAFLVLAIAYRRHWREINRHQLIAGVIVGFFLAAGYQFQTAGLAKTTPSKSAFITGLVVVLVPLFSTVKALRPVGARAPRWNAYLGAFLAFAGILLLTVPAGSGVLPDFNAVNSGDLLTFGCSVAFTLHCIALGHTSPRIAFQPLALLQIGFCALFMMISTPILEHPQMRVTPRLILALAIAAVLATAAAFSIQSWAQSILPATHTALILTLEPVFAWITSFLFLGERMGLRPASGAIIILAGIAITELIPQPHVPTSHEA</sequence>
<dbReference type="SUPFAM" id="SSF103481">
    <property type="entry name" value="Multidrug resistance efflux transporter EmrE"/>
    <property type="match status" value="2"/>
</dbReference>
<feature type="transmembrane region" description="Helical" evidence="6">
    <location>
        <begin position="186"/>
        <end position="204"/>
    </location>
</feature>
<feature type="transmembrane region" description="Helical" evidence="6">
    <location>
        <begin position="216"/>
        <end position="234"/>
    </location>
</feature>
<feature type="transmembrane region" description="Helical" evidence="6">
    <location>
        <begin position="7"/>
        <end position="27"/>
    </location>
</feature>
<evidence type="ECO:0000259" key="7">
    <source>
        <dbReference type="Pfam" id="PF00892"/>
    </source>
</evidence>
<accession>A0ABW1EFS2</accession>
<evidence type="ECO:0000256" key="5">
    <source>
        <dbReference type="ARBA" id="ARBA00023136"/>
    </source>
</evidence>
<dbReference type="Pfam" id="PF00892">
    <property type="entry name" value="EamA"/>
    <property type="match status" value="2"/>
</dbReference>
<feature type="transmembrane region" description="Helical" evidence="6">
    <location>
        <begin position="246"/>
        <end position="266"/>
    </location>
</feature>
<feature type="domain" description="EamA" evidence="7">
    <location>
        <begin position="155"/>
        <end position="288"/>
    </location>
</feature>
<evidence type="ECO:0000256" key="6">
    <source>
        <dbReference type="SAM" id="Phobius"/>
    </source>
</evidence>
<organism evidence="8 9">
    <name type="scientific">Acidicapsa dinghuensis</name>
    <dbReference type="NCBI Taxonomy" id="2218256"/>
    <lineage>
        <taxon>Bacteria</taxon>
        <taxon>Pseudomonadati</taxon>
        <taxon>Acidobacteriota</taxon>
        <taxon>Terriglobia</taxon>
        <taxon>Terriglobales</taxon>
        <taxon>Acidobacteriaceae</taxon>
        <taxon>Acidicapsa</taxon>
    </lineage>
</organism>
<feature type="transmembrane region" description="Helical" evidence="6">
    <location>
        <begin position="63"/>
        <end position="80"/>
    </location>
</feature>
<feature type="domain" description="EamA" evidence="7">
    <location>
        <begin position="4"/>
        <end position="139"/>
    </location>
</feature>
<feature type="transmembrane region" description="Helical" evidence="6">
    <location>
        <begin position="124"/>
        <end position="146"/>
    </location>
</feature>
<evidence type="ECO:0000313" key="9">
    <source>
        <dbReference type="Proteomes" id="UP001596091"/>
    </source>
</evidence>
<dbReference type="RefSeq" id="WP_263339668.1">
    <property type="nucleotide sequence ID" value="NZ_JAGSYH010000005.1"/>
</dbReference>
<keyword evidence="4 6" id="KW-1133">Transmembrane helix</keyword>
<name>A0ABW1EFS2_9BACT</name>
<feature type="transmembrane region" description="Helical" evidence="6">
    <location>
        <begin position="92"/>
        <end position="112"/>
    </location>
</feature>
<feature type="transmembrane region" description="Helical" evidence="6">
    <location>
        <begin position="33"/>
        <end position="51"/>
    </location>
</feature>
<protein>
    <submittedName>
        <fullName evidence="8">DMT family transporter</fullName>
    </submittedName>
</protein>
<dbReference type="InterPro" id="IPR037185">
    <property type="entry name" value="EmrE-like"/>
</dbReference>
<dbReference type="InterPro" id="IPR000620">
    <property type="entry name" value="EamA_dom"/>
</dbReference>
<evidence type="ECO:0000313" key="8">
    <source>
        <dbReference type="EMBL" id="MFC5863167.1"/>
    </source>
</evidence>
<evidence type="ECO:0000256" key="3">
    <source>
        <dbReference type="ARBA" id="ARBA00022692"/>
    </source>
</evidence>
<keyword evidence="3 6" id="KW-0812">Transmembrane</keyword>
<dbReference type="PANTHER" id="PTHR42920:SF5">
    <property type="entry name" value="EAMA DOMAIN-CONTAINING PROTEIN"/>
    <property type="match status" value="1"/>
</dbReference>
<proteinExistence type="predicted"/>